<name>A0A074XG86_AURPU</name>
<evidence type="ECO:0000256" key="1">
    <source>
        <dbReference type="SAM" id="MobiDB-lite"/>
    </source>
</evidence>
<organism evidence="2 3">
    <name type="scientific">Aureobasidium pullulans EXF-150</name>
    <dbReference type="NCBI Taxonomy" id="1043002"/>
    <lineage>
        <taxon>Eukaryota</taxon>
        <taxon>Fungi</taxon>
        <taxon>Dikarya</taxon>
        <taxon>Ascomycota</taxon>
        <taxon>Pezizomycotina</taxon>
        <taxon>Dothideomycetes</taxon>
        <taxon>Dothideomycetidae</taxon>
        <taxon>Dothideales</taxon>
        <taxon>Saccotheciaceae</taxon>
        <taxon>Aureobasidium</taxon>
    </lineage>
</organism>
<proteinExistence type="predicted"/>
<dbReference type="EMBL" id="KL584982">
    <property type="protein sequence ID" value="KEQ84448.1"/>
    <property type="molecule type" value="Genomic_DNA"/>
</dbReference>
<feature type="compositionally biased region" description="Polar residues" evidence="1">
    <location>
        <begin position="217"/>
        <end position="229"/>
    </location>
</feature>
<sequence>MFSLLSCRLHRPASLCASVSRLSTAFQPSLSINHHLQSVPAPQSSAIKTETEESREKKQRDDYRLRLNARRKAKYISDPHYRELAYARWRNLSPAALERRRHASALDNRRRWTSDFVFKQRALLWSWLTRTLKLRDLQWRTHEAQLSANPVKRHCSGCGYVKPPRKLWFRRIVPASSDSNLFDCFRCFTSEWVPEKVLPIGYEHVVFGSRVRIKPRSVSTPGREGQSQENTRESGDSGTTAHNKT</sequence>
<evidence type="ECO:0000313" key="3">
    <source>
        <dbReference type="Proteomes" id="UP000030706"/>
    </source>
</evidence>
<gene>
    <name evidence="2" type="ORF">M438DRAFT_213804</name>
</gene>
<evidence type="ECO:0000313" key="2">
    <source>
        <dbReference type="EMBL" id="KEQ84448.1"/>
    </source>
</evidence>
<reference evidence="2 3" key="1">
    <citation type="journal article" date="2014" name="BMC Genomics">
        <title>Genome sequencing of four Aureobasidium pullulans varieties: biotechnological potential, stress tolerance, and description of new species.</title>
        <authorList>
            <person name="Gostin Ar C."/>
            <person name="Ohm R.A."/>
            <person name="Kogej T."/>
            <person name="Sonjak S."/>
            <person name="Turk M."/>
            <person name="Zajc J."/>
            <person name="Zalar P."/>
            <person name="Grube M."/>
            <person name="Sun H."/>
            <person name="Han J."/>
            <person name="Sharma A."/>
            <person name="Chiniquy J."/>
            <person name="Ngan C.Y."/>
            <person name="Lipzen A."/>
            <person name="Barry K."/>
            <person name="Grigoriev I.V."/>
            <person name="Gunde-Cimerman N."/>
        </authorList>
    </citation>
    <scope>NUCLEOTIDE SEQUENCE [LARGE SCALE GENOMIC DNA]</scope>
    <source>
        <strain evidence="2 3">EXF-150</strain>
    </source>
</reference>
<dbReference type="AlphaFoldDB" id="A0A074XG86"/>
<keyword evidence="3" id="KW-1185">Reference proteome</keyword>
<protein>
    <submittedName>
        <fullName evidence="2">Uncharacterized protein</fullName>
    </submittedName>
</protein>
<dbReference type="GeneID" id="40741738"/>
<dbReference type="OrthoDB" id="3863757at2759"/>
<feature type="compositionally biased region" description="Basic and acidic residues" evidence="1">
    <location>
        <begin position="49"/>
        <end position="60"/>
    </location>
</feature>
<feature type="region of interest" description="Disordered" evidence="1">
    <location>
        <begin position="40"/>
        <end position="60"/>
    </location>
</feature>
<accession>A0A074XG86</accession>
<dbReference type="HOGENOM" id="CLU_1133392_0_0_1"/>
<dbReference type="RefSeq" id="XP_029760635.1">
    <property type="nucleotide sequence ID" value="XM_029899432.1"/>
</dbReference>
<feature type="region of interest" description="Disordered" evidence="1">
    <location>
        <begin position="216"/>
        <end position="245"/>
    </location>
</feature>
<feature type="compositionally biased region" description="Polar residues" evidence="1">
    <location>
        <begin position="236"/>
        <end position="245"/>
    </location>
</feature>
<dbReference type="Proteomes" id="UP000030706">
    <property type="component" value="Unassembled WGS sequence"/>
</dbReference>